<sequence length="54" mass="5738">MTETPAWIIVLFPLILVFLACLVFGPVPVSAAFEALFHGAAWVVAVWAVLLGVA</sequence>
<accession>A0A6J5NJI2</accession>
<evidence type="ECO:0000256" key="1">
    <source>
        <dbReference type="SAM" id="Phobius"/>
    </source>
</evidence>
<proteinExistence type="predicted"/>
<name>A0A6J5NJI2_9CAUD</name>
<keyword evidence="1" id="KW-0472">Membrane</keyword>
<organism evidence="2">
    <name type="scientific">uncultured Caudovirales phage</name>
    <dbReference type="NCBI Taxonomy" id="2100421"/>
    <lineage>
        <taxon>Viruses</taxon>
        <taxon>Duplodnaviria</taxon>
        <taxon>Heunggongvirae</taxon>
        <taxon>Uroviricota</taxon>
        <taxon>Caudoviricetes</taxon>
        <taxon>Peduoviridae</taxon>
        <taxon>Maltschvirus</taxon>
        <taxon>Maltschvirus maltsch</taxon>
    </lineage>
</organism>
<keyword evidence="1" id="KW-1133">Transmembrane helix</keyword>
<feature type="transmembrane region" description="Helical" evidence="1">
    <location>
        <begin position="7"/>
        <end position="29"/>
    </location>
</feature>
<evidence type="ECO:0000313" key="2">
    <source>
        <dbReference type="EMBL" id="CAB4155544.1"/>
    </source>
</evidence>
<gene>
    <name evidence="2" type="ORF">UFOVP670_24</name>
</gene>
<feature type="transmembrane region" description="Helical" evidence="1">
    <location>
        <begin position="35"/>
        <end position="53"/>
    </location>
</feature>
<dbReference type="EMBL" id="LR796632">
    <property type="protein sequence ID" value="CAB4155544.1"/>
    <property type="molecule type" value="Genomic_DNA"/>
</dbReference>
<reference evidence="2" key="1">
    <citation type="submission" date="2020-04" db="EMBL/GenBank/DDBJ databases">
        <authorList>
            <person name="Chiriac C."/>
            <person name="Salcher M."/>
            <person name="Ghai R."/>
            <person name="Kavagutti S V."/>
        </authorList>
    </citation>
    <scope>NUCLEOTIDE SEQUENCE</scope>
</reference>
<protein>
    <submittedName>
        <fullName evidence="2">Uncharacterized protein</fullName>
    </submittedName>
</protein>
<keyword evidence="1" id="KW-0812">Transmembrane</keyword>